<gene>
    <name evidence="2" type="ORF">NLJ89_g5725</name>
</gene>
<comment type="caution">
    <text evidence="2">The sequence shown here is derived from an EMBL/GenBank/DDBJ whole genome shotgun (WGS) entry which is preliminary data.</text>
</comment>
<feature type="region of interest" description="Disordered" evidence="1">
    <location>
        <begin position="150"/>
        <end position="171"/>
    </location>
</feature>
<evidence type="ECO:0000313" key="3">
    <source>
        <dbReference type="Proteomes" id="UP001148786"/>
    </source>
</evidence>
<accession>A0A9W8K087</accession>
<keyword evidence="3" id="KW-1185">Reference proteome</keyword>
<evidence type="ECO:0000313" key="2">
    <source>
        <dbReference type="EMBL" id="KAJ3508496.1"/>
    </source>
</evidence>
<name>A0A9W8K087_9AGAR</name>
<feature type="region of interest" description="Disordered" evidence="1">
    <location>
        <begin position="280"/>
        <end position="320"/>
    </location>
</feature>
<protein>
    <submittedName>
        <fullName evidence="2">Uncharacterized protein</fullName>
    </submittedName>
</protein>
<organism evidence="2 3">
    <name type="scientific">Agrocybe chaxingu</name>
    <dbReference type="NCBI Taxonomy" id="84603"/>
    <lineage>
        <taxon>Eukaryota</taxon>
        <taxon>Fungi</taxon>
        <taxon>Dikarya</taxon>
        <taxon>Basidiomycota</taxon>
        <taxon>Agaricomycotina</taxon>
        <taxon>Agaricomycetes</taxon>
        <taxon>Agaricomycetidae</taxon>
        <taxon>Agaricales</taxon>
        <taxon>Agaricineae</taxon>
        <taxon>Strophariaceae</taxon>
        <taxon>Agrocybe</taxon>
    </lineage>
</organism>
<evidence type="ECO:0000256" key="1">
    <source>
        <dbReference type="SAM" id="MobiDB-lite"/>
    </source>
</evidence>
<proteinExistence type="predicted"/>
<sequence>MPPNPDEDPELPSACADETLHDIYPWKRAVTLYYYDRKTMLDSQVTRIDWYKSEHAFKHEYLTVTLSRPARPVSYLRIERRPSSVRDIREHAVSEEDMATFTKAERKKFRKDMKTEEADLKMLARTGKMSSLTGLQLSVDASKTVSSGHRAASDTVAHVSRPNGVRAEEKRKSPKLVASYHSFNPPLPLRDLAIIADIVHRQDIKYQLLLKNCYWYADTIMGLVRNLYVPTIERGRGYLDAGQYLGKRVIYQSHEDTHDVLGLVPIVTEARTAHDRYLVEKEEQDGRADREARRANKADQRANEADQRANDAEQRVEELARQLQDAREYITHLQSTPG</sequence>
<dbReference type="OrthoDB" id="3062029at2759"/>
<dbReference type="AlphaFoldDB" id="A0A9W8K087"/>
<reference evidence="2" key="1">
    <citation type="submission" date="2022-07" db="EMBL/GenBank/DDBJ databases">
        <title>Genome Sequence of Agrocybe chaxingu.</title>
        <authorList>
            <person name="Buettner E."/>
        </authorList>
    </citation>
    <scope>NUCLEOTIDE SEQUENCE</scope>
    <source>
        <strain evidence="2">MP-N11</strain>
    </source>
</reference>
<dbReference type="Proteomes" id="UP001148786">
    <property type="component" value="Unassembled WGS sequence"/>
</dbReference>
<dbReference type="EMBL" id="JANKHO010000557">
    <property type="protein sequence ID" value="KAJ3508496.1"/>
    <property type="molecule type" value="Genomic_DNA"/>
</dbReference>